<gene>
    <name evidence="3" type="ORF">D4A92_03280</name>
</gene>
<dbReference type="Proteomes" id="UP000596351">
    <property type="component" value="Chromosome"/>
</dbReference>
<name>A0ABX7F0T1_9HYPH</name>
<dbReference type="InterPro" id="IPR006119">
    <property type="entry name" value="Resolv_N"/>
</dbReference>
<dbReference type="SUPFAM" id="SSF53041">
    <property type="entry name" value="Resolvase-like"/>
    <property type="match status" value="1"/>
</dbReference>
<sequence>MTRVALYARYSSDNQREASIVDQFRLCDEHARREGWQVVGSYQDAAISGSSTILRHGIQQVVRDAQRGLFTVVIAEALDRISRDQADVATLYKHLKFAGVTIVTLAEGEISELHVGLKGTMNALFLKDLAMKTHRGLRGRVEKGKAGGGLCYGYRVLKQFDGNGEPVRGDREIIAEEAEIIRRIFREFANGKSPKAIATDLNSQGISGPLGRAWGDTSIRGHVSRGTGILNNELYTGVLVWNRQRFIKDPSTGKRVSRPNPESQWIRTEVPHLRMIEDDLWQAVRNRQKQISAIFGPNPANTLEGRMKRLHLTVRPVSLLTGLLTCGCCGGKFGIITPGRYACLNHHRRGTCDNGRSITREKIEARVLSGIKDKLVSSQAVAEAVKAYAEEMNRLNHDRRAQAAIDRKILTKVEKAIAGIISAIEDGMYQPSMKARMDDLERQKADITARLSQTPDDIPDIHPNVANLYRLRVERLTEALNDPDGGRQAAEALRSLIGEIVLTPGTKRGEVHAELRGELFGILGFANAEAGGPQNSPFMPFVEASRRNQTSRRRKLNPDLRICAMGGSHKTVNPCSDPLECAPSFFENGGNHDRLQACCTANGNISRRLENRRLGPRAIVSGLPSFKWLACYSRRWLE</sequence>
<dbReference type="Pfam" id="PF00239">
    <property type="entry name" value="Resolvase"/>
    <property type="match status" value="1"/>
</dbReference>
<evidence type="ECO:0000259" key="2">
    <source>
        <dbReference type="PROSITE" id="PS51737"/>
    </source>
</evidence>
<dbReference type="Gene3D" id="3.40.50.1390">
    <property type="entry name" value="Resolvase, N-terminal catalytic domain"/>
    <property type="match status" value="1"/>
</dbReference>
<feature type="domain" description="Recombinase" evidence="2">
    <location>
        <begin position="151"/>
        <end position="294"/>
    </location>
</feature>
<dbReference type="InterPro" id="IPR050639">
    <property type="entry name" value="SSR_resolvase"/>
</dbReference>
<dbReference type="InterPro" id="IPR011109">
    <property type="entry name" value="DNA_bind_recombinase_dom"/>
</dbReference>
<dbReference type="SMART" id="SM00857">
    <property type="entry name" value="Resolvase"/>
    <property type="match status" value="1"/>
</dbReference>
<proteinExistence type="predicted"/>
<dbReference type="RefSeq" id="WP_203018090.1">
    <property type="nucleotide sequence ID" value="NZ_CP032405.1"/>
</dbReference>
<dbReference type="Pfam" id="PF13408">
    <property type="entry name" value="Zn_ribbon_recom"/>
    <property type="match status" value="1"/>
</dbReference>
<accession>A0ABX7F0T1</accession>
<dbReference type="PROSITE" id="PS51737">
    <property type="entry name" value="RECOMBINASE_DNA_BIND"/>
    <property type="match status" value="1"/>
</dbReference>
<keyword evidence="4" id="KW-1185">Reference proteome</keyword>
<dbReference type="CDD" id="cd00338">
    <property type="entry name" value="Ser_Recombinase"/>
    <property type="match status" value="1"/>
</dbReference>
<dbReference type="Pfam" id="PF07508">
    <property type="entry name" value="Recombinase"/>
    <property type="match status" value="1"/>
</dbReference>
<dbReference type="PANTHER" id="PTHR30461">
    <property type="entry name" value="DNA-INVERTASE FROM LAMBDOID PROPHAGE"/>
    <property type="match status" value="1"/>
</dbReference>
<dbReference type="PROSITE" id="PS51736">
    <property type="entry name" value="RECOMBINASES_3"/>
    <property type="match status" value="1"/>
</dbReference>
<dbReference type="EMBL" id="CP032405">
    <property type="protein sequence ID" value="QRF53906.1"/>
    <property type="molecule type" value="Genomic_DNA"/>
</dbReference>
<dbReference type="Gene3D" id="3.90.1750.20">
    <property type="entry name" value="Putative Large Serine Recombinase, Chain B, Domain 2"/>
    <property type="match status" value="1"/>
</dbReference>
<dbReference type="InterPro" id="IPR036162">
    <property type="entry name" value="Resolvase-like_N_sf"/>
</dbReference>
<dbReference type="PANTHER" id="PTHR30461:SF23">
    <property type="entry name" value="DNA RECOMBINASE-RELATED"/>
    <property type="match status" value="1"/>
</dbReference>
<dbReference type="InterPro" id="IPR025827">
    <property type="entry name" value="Zn_ribbon_recom_dom"/>
</dbReference>
<organism evidence="3 4">
    <name type="scientific">Rhizobium rosettiformans</name>
    <dbReference type="NCBI Taxonomy" id="1368430"/>
    <lineage>
        <taxon>Bacteria</taxon>
        <taxon>Pseudomonadati</taxon>
        <taxon>Pseudomonadota</taxon>
        <taxon>Alphaproteobacteria</taxon>
        <taxon>Hyphomicrobiales</taxon>
        <taxon>Rhizobiaceae</taxon>
        <taxon>Rhizobium/Agrobacterium group</taxon>
        <taxon>Rhizobium</taxon>
    </lineage>
</organism>
<protein>
    <submittedName>
        <fullName evidence="3">Recombinase family protein</fullName>
    </submittedName>
</protein>
<evidence type="ECO:0000313" key="4">
    <source>
        <dbReference type="Proteomes" id="UP000596351"/>
    </source>
</evidence>
<reference evidence="3 4" key="1">
    <citation type="submission" date="2018-09" db="EMBL/GenBank/DDBJ databases">
        <title>Rhizobium sp. MAE2-X.</title>
        <authorList>
            <person name="Lee Y."/>
            <person name="Jeon C.O."/>
        </authorList>
    </citation>
    <scope>NUCLEOTIDE SEQUENCE [LARGE SCALE GENOMIC DNA]</scope>
    <source>
        <strain evidence="3 4">MAE2-X</strain>
    </source>
</reference>
<evidence type="ECO:0000259" key="1">
    <source>
        <dbReference type="PROSITE" id="PS51736"/>
    </source>
</evidence>
<feature type="domain" description="Resolvase/invertase-type recombinase catalytic" evidence="1">
    <location>
        <begin position="3"/>
        <end position="152"/>
    </location>
</feature>
<dbReference type="InterPro" id="IPR038109">
    <property type="entry name" value="DNA_bind_recomb_sf"/>
</dbReference>
<evidence type="ECO:0000313" key="3">
    <source>
        <dbReference type="EMBL" id="QRF53906.1"/>
    </source>
</evidence>